<dbReference type="Pfam" id="PF13671">
    <property type="entry name" value="AAA_33"/>
    <property type="match status" value="1"/>
</dbReference>
<reference evidence="1 2" key="1">
    <citation type="submission" date="2024-10" db="EMBL/GenBank/DDBJ databases">
        <title>The Natural Products Discovery Center: Release of the First 8490 Sequenced Strains for Exploring Actinobacteria Biosynthetic Diversity.</title>
        <authorList>
            <person name="Kalkreuter E."/>
            <person name="Kautsar S.A."/>
            <person name="Yang D."/>
            <person name="Bader C.D."/>
            <person name="Teijaro C.N."/>
            <person name="Fluegel L."/>
            <person name="Davis C.M."/>
            <person name="Simpson J.R."/>
            <person name="Lauterbach L."/>
            <person name="Steele A.D."/>
            <person name="Gui C."/>
            <person name="Meng S."/>
            <person name="Li G."/>
            <person name="Viehrig K."/>
            <person name="Ye F."/>
            <person name="Su P."/>
            <person name="Kiefer A.F."/>
            <person name="Nichols A."/>
            <person name="Cepeda A.J."/>
            <person name="Yan W."/>
            <person name="Fan B."/>
            <person name="Jiang Y."/>
            <person name="Adhikari A."/>
            <person name="Zheng C.-J."/>
            <person name="Schuster L."/>
            <person name="Cowan T.M."/>
            <person name="Smanski M.J."/>
            <person name="Chevrette M.G."/>
            <person name="De Carvalho L.P.S."/>
            <person name="Shen B."/>
        </authorList>
    </citation>
    <scope>NUCLEOTIDE SEQUENCE [LARGE SCALE GENOMIC DNA]</scope>
    <source>
        <strain evidence="1 2">NPDC001650</strain>
    </source>
</reference>
<organism evidence="1 2">
    <name type="scientific">Streptomyces nondiastaticus</name>
    <dbReference type="NCBI Taxonomy" id="3154512"/>
    <lineage>
        <taxon>Bacteria</taxon>
        <taxon>Bacillati</taxon>
        <taxon>Actinomycetota</taxon>
        <taxon>Actinomycetes</taxon>
        <taxon>Kitasatosporales</taxon>
        <taxon>Streptomycetaceae</taxon>
        <taxon>Streptomyces</taxon>
    </lineage>
</organism>
<evidence type="ECO:0000313" key="1">
    <source>
        <dbReference type="EMBL" id="MFF4219227.1"/>
    </source>
</evidence>
<dbReference type="Proteomes" id="UP001602123">
    <property type="component" value="Unassembled WGS sequence"/>
</dbReference>
<evidence type="ECO:0000313" key="2">
    <source>
        <dbReference type="Proteomes" id="UP001602123"/>
    </source>
</evidence>
<dbReference type="Gene3D" id="3.40.50.300">
    <property type="entry name" value="P-loop containing nucleotide triphosphate hydrolases"/>
    <property type="match status" value="1"/>
</dbReference>
<accession>A0ABW6U318</accession>
<dbReference type="EMBL" id="JBIAUT010000009">
    <property type="protein sequence ID" value="MFF4219227.1"/>
    <property type="molecule type" value="Genomic_DNA"/>
</dbReference>
<dbReference type="PANTHER" id="PTHR37807">
    <property type="entry name" value="OS07G0160300 PROTEIN"/>
    <property type="match status" value="1"/>
</dbReference>
<comment type="caution">
    <text evidence="1">The sequence shown here is derived from an EMBL/GenBank/DDBJ whole genome shotgun (WGS) entry which is preliminary data.</text>
</comment>
<proteinExistence type="predicted"/>
<dbReference type="RefSeq" id="WP_388630425.1">
    <property type="nucleotide sequence ID" value="NZ_JBIAUT010000009.1"/>
</dbReference>
<gene>
    <name evidence="1" type="ORF">ACFYZM_23485</name>
</gene>
<sequence>MTAPTLTVVSGAPGTGKTTLAHKLARELGCPLVVRDEIKQGMVLAAPGYRAGGDDPLNYPALEAFFEVTRVLLRAGVTIVIEAAFQDRLWRPNLAPLVALADIRVIRCMTPVDVAHDRIADRVRQSHHRAAHGDHDLLEALASGKHSLDSFVPISLDVPVLEVDTSDGYKPGMEDIVSFAQGATP</sequence>
<keyword evidence="2" id="KW-1185">Reference proteome</keyword>
<dbReference type="PANTHER" id="PTHR37807:SF3">
    <property type="entry name" value="OS07G0160300 PROTEIN"/>
    <property type="match status" value="1"/>
</dbReference>
<name>A0ABW6U318_9ACTN</name>
<dbReference type="InterPro" id="IPR027417">
    <property type="entry name" value="P-loop_NTPase"/>
</dbReference>
<protein>
    <submittedName>
        <fullName evidence="1">AAA family ATPase</fullName>
    </submittedName>
</protein>
<dbReference type="SUPFAM" id="SSF52540">
    <property type="entry name" value="P-loop containing nucleoside triphosphate hydrolases"/>
    <property type="match status" value="1"/>
</dbReference>